<evidence type="ECO:0000259" key="8">
    <source>
        <dbReference type="Pfam" id="PF01432"/>
    </source>
</evidence>
<name>K7SQW2_9BACT</name>
<keyword evidence="5 7" id="KW-0862">Zinc</keyword>
<comment type="similarity">
    <text evidence="1 7">Belongs to the peptidase M3 family.</text>
</comment>
<dbReference type="PANTHER" id="PTHR43660:SF1">
    <property type="entry name" value="DIPEPTIDYL CARBOXYPEPTIDASE"/>
    <property type="match status" value="1"/>
</dbReference>
<dbReference type="InterPro" id="IPR024077">
    <property type="entry name" value="Neurolysin/TOP_dom2"/>
</dbReference>
<organism evidence="9">
    <name type="scientific">uncultured bacterium T3_18_29584</name>
    <dbReference type="NCBI Taxonomy" id="1193512"/>
    <lineage>
        <taxon>Bacteria</taxon>
        <taxon>environmental samples</taxon>
    </lineage>
</organism>
<dbReference type="EMBL" id="JQ966984">
    <property type="protein sequence ID" value="AFV98858.1"/>
    <property type="molecule type" value="Genomic_DNA"/>
</dbReference>
<dbReference type="Pfam" id="PF01432">
    <property type="entry name" value="Peptidase_M3"/>
    <property type="match status" value="1"/>
</dbReference>
<dbReference type="Gene3D" id="1.10.1370.40">
    <property type="match status" value="1"/>
</dbReference>
<dbReference type="Gene3D" id="1.10.1370.10">
    <property type="entry name" value="Neurolysin, domain 3"/>
    <property type="match status" value="1"/>
</dbReference>
<evidence type="ECO:0000256" key="4">
    <source>
        <dbReference type="ARBA" id="ARBA00022801"/>
    </source>
</evidence>
<dbReference type="InterPro" id="IPR045090">
    <property type="entry name" value="Pept_M3A_M3B"/>
</dbReference>
<dbReference type="InterPro" id="IPR024079">
    <property type="entry name" value="MetalloPept_cat_dom_sf"/>
</dbReference>
<accession>K7SQW2</accession>
<evidence type="ECO:0000313" key="9">
    <source>
        <dbReference type="EMBL" id="AFV98858.1"/>
    </source>
</evidence>
<dbReference type="AlphaFoldDB" id="K7SQW2"/>
<feature type="domain" description="Peptidase M3A/M3B catalytic" evidence="8">
    <location>
        <begin position="227"/>
        <end position="673"/>
    </location>
</feature>
<dbReference type="Gene3D" id="3.40.390.10">
    <property type="entry name" value="Collagenase (Catalytic Domain)"/>
    <property type="match status" value="1"/>
</dbReference>
<reference evidence="9" key="1">
    <citation type="journal article" date="2012" name="MBio">
        <title>Long-term exposure to antibiotics has caused accumulation of resistance determinants in the gut microbiota of honeybees.</title>
        <authorList>
            <person name="Tian B."/>
            <person name="Fadhil N.H."/>
            <person name="Powell J.E."/>
            <person name="Kwong W.K."/>
            <person name="Moran N.A."/>
        </authorList>
    </citation>
    <scope>NUCLEOTIDE SEQUENCE</scope>
</reference>
<dbReference type="GO" id="GO:0046872">
    <property type="term" value="F:metal ion binding"/>
    <property type="evidence" value="ECO:0007669"/>
    <property type="project" value="UniProtKB-UniRule"/>
</dbReference>
<evidence type="ECO:0000256" key="6">
    <source>
        <dbReference type="ARBA" id="ARBA00023049"/>
    </source>
</evidence>
<dbReference type="GO" id="GO:0004222">
    <property type="term" value="F:metalloendopeptidase activity"/>
    <property type="evidence" value="ECO:0007669"/>
    <property type="project" value="InterPro"/>
</dbReference>
<dbReference type="SUPFAM" id="SSF55486">
    <property type="entry name" value="Metalloproteases ('zincins'), catalytic domain"/>
    <property type="match status" value="1"/>
</dbReference>
<dbReference type="GO" id="GO:0005829">
    <property type="term" value="C:cytosol"/>
    <property type="evidence" value="ECO:0007669"/>
    <property type="project" value="TreeGrafter"/>
</dbReference>
<keyword evidence="4 7" id="KW-0378">Hydrolase</keyword>
<dbReference type="GO" id="GO:0004180">
    <property type="term" value="F:carboxypeptidase activity"/>
    <property type="evidence" value="ECO:0007669"/>
    <property type="project" value="UniProtKB-KW"/>
</dbReference>
<sequence length="675" mass="76716">MTQSALLKWTGFDGLPDFSNIKDEDFKPAFDAALNEAQKEIETIAASEEKATIEGFLKPFELAGRALDHVCAVFFLRSGAHSNDTIQQLEQEIAPKLSRYSSKIMMDPRLFTKIDTLYQASKNEQFDAETKRVIELTWKRFVASGAQLNDQDKKRLAEINERLALLGAQFGQHVLRDEAEWVLFLSDADLSGLPGDLIATMKATAIERDKPNLYALTLARSVVEPFLTFSDRRDLRQIAFEAWAKRGENNNANDNRKIIIEMIALRDEKAKLLGYTSFAAFKLDNTMAKTPEKVMELLMPVWERAINKAEKEQADLQKLVAETGNNEELAAWDWRYYAEKLRKRRYDFDEASVKPYFQLDRMIEAVFATAHKLFGVTFEEKCNVPLWHEDARLFEVRNADGSLQGLFIGDYFARPSKRSGAWMSELQAQYNLGEGQKAIIYNICNFAKPPKGQPALLSLDDTRTLFHEFGHALHGLLSNVTWPSVSGTSVARDFVELPSQLLEHWVTVPEVLKEYAIHVDTNEPIPQELLDKMLAARAFNSGFNAVEFTASALVDMAYHRGGQVDDPTAFEKTELDRLHMPKAIIMRHRPTHFTHVFTGDGYSAGYYSYMWAEVLDADAFEAFEETGNPFDPEMSKRLKTYIYSAGGSRDPEELYKAFRGRLPSPDAMIRKRGLV</sequence>
<dbReference type="CDD" id="cd06456">
    <property type="entry name" value="M3A_DCP"/>
    <property type="match status" value="1"/>
</dbReference>
<evidence type="ECO:0000256" key="5">
    <source>
        <dbReference type="ARBA" id="ARBA00022833"/>
    </source>
</evidence>
<evidence type="ECO:0000256" key="3">
    <source>
        <dbReference type="ARBA" id="ARBA00022723"/>
    </source>
</evidence>
<evidence type="ECO:0000256" key="2">
    <source>
        <dbReference type="ARBA" id="ARBA00022670"/>
    </source>
</evidence>
<keyword evidence="9" id="KW-0121">Carboxypeptidase</keyword>
<evidence type="ECO:0000256" key="7">
    <source>
        <dbReference type="RuleBase" id="RU003435"/>
    </source>
</evidence>
<comment type="cofactor">
    <cofactor evidence="7">
        <name>Zn(2+)</name>
        <dbReference type="ChEBI" id="CHEBI:29105"/>
    </cofactor>
    <text evidence="7">Binds 1 zinc ion.</text>
</comment>
<dbReference type="InterPro" id="IPR034005">
    <property type="entry name" value="M3A_DCP"/>
</dbReference>
<protein>
    <submittedName>
        <fullName evidence="9">Dipeptidyl carboxypeptidase Dcp</fullName>
    </submittedName>
</protein>
<keyword evidence="2 7" id="KW-0645">Protease</keyword>
<proteinExistence type="inferred from homology"/>
<keyword evidence="3 7" id="KW-0479">Metal-binding</keyword>
<dbReference type="FunFam" id="3.40.390.10:FF:000009">
    <property type="entry name" value="Oligopeptidase A"/>
    <property type="match status" value="1"/>
</dbReference>
<dbReference type="GO" id="GO:0006508">
    <property type="term" value="P:proteolysis"/>
    <property type="evidence" value="ECO:0007669"/>
    <property type="project" value="UniProtKB-KW"/>
</dbReference>
<evidence type="ECO:0000256" key="1">
    <source>
        <dbReference type="ARBA" id="ARBA00006040"/>
    </source>
</evidence>
<dbReference type="InterPro" id="IPR001567">
    <property type="entry name" value="Pept_M3A_M3B_dom"/>
</dbReference>
<keyword evidence="6 7" id="KW-0482">Metalloprotease</keyword>
<dbReference type="PANTHER" id="PTHR43660">
    <property type="entry name" value="DIPEPTIDYL CARBOXYPEPTIDASE"/>
    <property type="match status" value="1"/>
</dbReference>